<keyword evidence="4 5" id="KW-0732">Signal</keyword>
<dbReference type="GO" id="GO:0015833">
    <property type="term" value="P:peptide transport"/>
    <property type="evidence" value="ECO:0007669"/>
    <property type="project" value="TreeGrafter"/>
</dbReference>
<dbReference type="InterPro" id="IPR000914">
    <property type="entry name" value="SBP_5_dom"/>
</dbReference>
<feature type="domain" description="Solute-binding protein family 5" evidence="6">
    <location>
        <begin position="82"/>
        <end position="467"/>
    </location>
</feature>
<evidence type="ECO:0000256" key="2">
    <source>
        <dbReference type="ARBA" id="ARBA00005695"/>
    </source>
</evidence>
<dbReference type="InterPro" id="IPR030678">
    <property type="entry name" value="Peptide/Ni-bd"/>
</dbReference>
<accession>A0A1W2A4T4</accession>
<evidence type="ECO:0000256" key="1">
    <source>
        <dbReference type="ARBA" id="ARBA00004196"/>
    </source>
</evidence>
<dbReference type="Pfam" id="PF00496">
    <property type="entry name" value="SBP_bac_5"/>
    <property type="match status" value="1"/>
</dbReference>
<evidence type="ECO:0000256" key="5">
    <source>
        <dbReference type="SAM" id="SignalP"/>
    </source>
</evidence>
<dbReference type="PIRSF" id="PIRSF002741">
    <property type="entry name" value="MppA"/>
    <property type="match status" value="1"/>
</dbReference>
<evidence type="ECO:0000313" key="8">
    <source>
        <dbReference type="Proteomes" id="UP000192790"/>
    </source>
</evidence>
<dbReference type="SUPFAM" id="SSF53850">
    <property type="entry name" value="Periplasmic binding protein-like II"/>
    <property type="match status" value="1"/>
</dbReference>
<dbReference type="PANTHER" id="PTHR30290:SF10">
    <property type="entry name" value="PERIPLASMIC OLIGOPEPTIDE-BINDING PROTEIN-RELATED"/>
    <property type="match status" value="1"/>
</dbReference>
<dbReference type="GO" id="GO:0030288">
    <property type="term" value="C:outer membrane-bounded periplasmic space"/>
    <property type="evidence" value="ECO:0007669"/>
    <property type="project" value="UniProtKB-ARBA"/>
</dbReference>
<keyword evidence="3" id="KW-0813">Transport</keyword>
<dbReference type="STRING" id="1122930.SAMN02745168_1487"/>
<dbReference type="Proteomes" id="UP000192790">
    <property type="component" value="Unassembled WGS sequence"/>
</dbReference>
<dbReference type="OrthoDB" id="239741at2"/>
<dbReference type="Gene3D" id="3.40.190.10">
    <property type="entry name" value="Periplasmic binding protein-like II"/>
    <property type="match status" value="1"/>
</dbReference>
<name>A0A1W2A4T4_9FIRM</name>
<dbReference type="InterPro" id="IPR039424">
    <property type="entry name" value="SBP_5"/>
</dbReference>
<feature type="signal peptide" evidence="5">
    <location>
        <begin position="1"/>
        <end position="24"/>
    </location>
</feature>
<sequence length="546" mass="59392">MKKKQVTAAILAALLLAAALAGCAQTGGAAATPTAAPVLNLNVCVGSEPGTIDPQLNATVDGATLINHAFEGLMRLDADGDIVPAQAAGYTVDDSGTVYTFTLRDDIKWSDGQPVTASDFVYAWRRLMDPTTGAGYSYILEMVKNADEILAGDMTSDQLGITAPDDRTVEITLSAPCPYFLEICAFPNTYPVREDVIEKNGDQWTFEDYVCNGPYVLTDWSHNSYMLYSKNPEYYNAEAVGPETIKFYLMDDSAAMLTAYRSGELSFIDQVPAGEIPTLKKDGELTVKGVMGVYFSCLNDASKPFDDPKVRKAFSLAVDRNYLVDNVTAGGEIPASALVPDGLSDVAAGEDFRSVGGAYIDTSAQSYEANCEEAKKLLAEAGYPDGEGFPAVEYLYVNDDVSDKIAQALQYMWQDELGVTVTLSARDWSGFMDDVLGGSYQMAGLAWLADFNDPISFLDMWTTGNGNNIARYSNAHYDELITRARDSEDRADRIGNMHLAEDALMADMAMIPLYFNTDPYMIDPGLAGFYTSPLGYKYFMYVTEAS</sequence>
<dbReference type="CDD" id="cd08504">
    <property type="entry name" value="PBP2_OppA"/>
    <property type="match status" value="1"/>
</dbReference>
<evidence type="ECO:0000256" key="3">
    <source>
        <dbReference type="ARBA" id="ARBA00022448"/>
    </source>
</evidence>
<dbReference type="RefSeq" id="WP_084234090.1">
    <property type="nucleotide sequence ID" value="NZ_FWXW01000003.1"/>
</dbReference>
<protein>
    <submittedName>
        <fullName evidence="7">Oligopeptide transport system substrate-binding protein</fullName>
    </submittedName>
</protein>
<organism evidence="7 8">
    <name type="scientific">Papillibacter cinnamivorans DSM 12816</name>
    <dbReference type="NCBI Taxonomy" id="1122930"/>
    <lineage>
        <taxon>Bacteria</taxon>
        <taxon>Bacillati</taxon>
        <taxon>Bacillota</taxon>
        <taxon>Clostridia</taxon>
        <taxon>Eubacteriales</taxon>
        <taxon>Oscillospiraceae</taxon>
        <taxon>Papillibacter</taxon>
    </lineage>
</organism>
<keyword evidence="8" id="KW-1185">Reference proteome</keyword>
<dbReference type="EMBL" id="FWXW01000003">
    <property type="protein sequence ID" value="SMC55687.1"/>
    <property type="molecule type" value="Genomic_DNA"/>
</dbReference>
<gene>
    <name evidence="7" type="ORF">SAMN02745168_1487</name>
</gene>
<evidence type="ECO:0000313" key="7">
    <source>
        <dbReference type="EMBL" id="SMC55687.1"/>
    </source>
</evidence>
<dbReference type="PANTHER" id="PTHR30290">
    <property type="entry name" value="PERIPLASMIC BINDING COMPONENT OF ABC TRANSPORTER"/>
    <property type="match status" value="1"/>
</dbReference>
<dbReference type="Gene3D" id="3.90.76.10">
    <property type="entry name" value="Dipeptide-binding Protein, Domain 1"/>
    <property type="match status" value="1"/>
</dbReference>
<dbReference type="FunFam" id="3.10.105.10:FF:000001">
    <property type="entry name" value="Oligopeptide ABC transporter, oligopeptide-binding protein"/>
    <property type="match status" value="1"/>
</dbReference>
<feature type="chain" id="PRO_5038566358" evidence="5">
    <location>
        <begin position="25"/>
        <end position="546"/>
    </location>
</feature>
<dbReference type="Gene3D" id="3.10.105.10">
    <property type="entry name" value="Dipeptide-binding Protein, Domain 3"/>
    <property type="match status" value="1"/>
</dbReference>
<evidence type="ECO:0000256" key="4">
    <source>
        <dbReference type="ARBA" id="ARBA00022729"/>
    </source>
</evidence>
<dbReference type="FunFam" id="3.90.76.10:FF:000001">
    <property type="entry name" value="Oligopeptide ABC transporter substrate-binding protein"/>
    <property type="match status" value="1"/>
</dbReference>
<comment type="similarity">
    <text evidence="2">Belongs to the bacterial solute-binding protein 5 family.</text>
</comment>
<proteinExistence type="inferred from homology"/>
<dbReference type="AlphaFoldDB" id="A0A1W2A4T4"/>
<dbReference type="GO" id="GO:1904680">
    <property type="term" value="F:peptide transmembrane transporter activity"/>
    <property type="evidence" value="ECO:0007669"/>
    <property type="project" value="TreeGrafter"/>
</dbReference>
<reference evidence="7 8" key="1">
    <citation type="submission" date="2017-04" db="EMBL/GenBank/DDBJ databases">
        <authorList>
            <person name="Afonso C.L."/>
            <person name="Miller P.J."/>
            <person name="Scott M.A."/>
            <person name="Spackman E."/>
            <person name="Goraichik I."/>
            <person name="Dimitrov K.M."/>
            <person name="Suarez D.L."/>
            <person name="Swayne D.E."/>
        </authorList>
    </citation>
    <scope>NUCLEOTIDE SEQUENCE [LARGE SCALE GENOMIC DNA]</scope>
    <source>
        <strain evidence="7 8">DSM 12816</strain>
    </source>
</reference>
<comment type="subcellular location">
    <subcellularLocation>
        <location evidence="1">Cell envelope</location>
    </subcellularLocation>
</comment>
<evidence type="ECO:0000259" key="6">
    <source>
        <dbReference type="Pfam" id="PF00496"/>
    </source>
</evidence>
<dbReference type="GO" id="GO:0043190">
    <property type="term" value="C:ATP-binding cassette (ABC) transporter complex"/>
    <property type="evidence" value="ECO:0007669"/>
    <property type="project" value="InterPro"/>
</dbReference>
<dbReference type="PROSITE" id="PS51257">
    <property type="entry name" value="PROKAR_LIPOPROTEIN"/>
    <property type="match status" value="1"/>
</dbReference>